<keyword evidence="3" id="KW-1185">Reference proteome</keyword>
<evidence type="ECO:0000313" key="3">
    <source>
        <dbReference type="Proteomes" id="UP000696485"/>
    </source>
</evidence>
<protein>
    <submittedName>
        <fullName evidence="2">Uncharacterized protein</fullName>
    </submittedName>
</protein>
<organism evidence="2 3">
    <name type="scientific">Podila minutissima</name>
    <dbReference type="NCBI Taxonomy" id="64525"/>
    <lineage>
        <taxon>Eukaryota</taxon>
        <taxon>Fungi</taxon>
        <taxon>Fungi incertae sedis</taxon>
        <taxon>Mucoromycota</taxon>
        <taxon>Mortierellomycotina</taxon>
        <taxon>Mortierellomycetes</taxon>
        <taxon>Mortierellales</taxon>
        <taxon>Mortierellaceae</taxon>
        <taxon>Podila</taxon>
    </lineage>
</organism>
<feature type="region of interest" description="Disordered" evidence="1">
    <location>
        <begin position="62"/>
        <end position="84"/>
    </location>
</feature>
<name>A0A9P5VG45_9FUNG</name>
<feature type="non-terminal residue" evidence="2">
    <location>
        <position position="84"/>
    </location>
</feature>
<reference evidence="2" key="1">
    <citation type="journal article" date="2020" name="Fungal Divers.">
        <title>Resolving the Mortierellaceae phylogeny through synthesis of multi-gene phylogenetics and phylogenomics.</title>
        <authorList>
            <person name="Vandepol N."/>
            <person name="Liber J."/>
            <person name="Desiro A."/>
            <person name="Na H."/>
            <person name="Kennedy M."/>
            <person name="Barry K."/>
            <person name="Grigoriev I.V."/>
            <person name="Miller A.N."/>
            <person name="O'Donnell K."/>
            <person name="Stajich J.E."/>
            <person name="Bonito G."/>
        </authorList>
    </citation>
    <scope>NUCLEOTIDE SEQUENCE</scope>
    <source>
        <strain evidence="2">NVP1</strain>
    </source>
</reference>
<sequence length="84" mass="9537">MEDNYKITLAELDQVVKKMLDTDQVARWLELKVQADQLRAEAQELRSRVQWQHLMAGWAMQTMPGTGSSQSAQSDTALPDMDLS</sequence>
<accession>A0A9P5VG45</accession>
<proteinExistence type="predicted"/>
<feature type="compositionally biased region" description="Polar residues" evidence="1">
    <location>
        <begin position="63"/>
        <end position="76"/>
    </location>
</feature>
<evidence type="ECO:0000256" key="1">
    <source>
        <dbReference type="SAM" id="MobiDB-lite"/>
    </source>
</evidence>
<dbReference type="AlphaFoldDB" id="A0A9P5VG45"/>
<dbReference type="EMBL" id="JAAAUY010002200">
    <property type="protein sequence ID" value="KAF9314247.1"/>
    <property type="molecule type" value="Genomic_DNA"/>
</dbReference>
<evidence type="ECO:0000313" key="2">
    <source>
        <dbReference type="EMBL" id="KAF9314247.1"/>
    </source>
</evidence>
<dbReference type="Proteomes" id="UP000696485">
    <property type="component" value="Unassembled WGS sequence"/>
</dbReference>
<comment type="caution">
    <text evidence="2">The sequence shown here is derived from an EMBL/GenBank/DDBJ whole genome shotgun (WGS) entry which is preliminary data.</text>
</comment>
<gene>
    <name evidence="2" type="ORF">BG006_004004</name>
</gene>